<organism evidence="2 3">
    <name type="scientific">Quercus lobata</name>
    <name type="common">Valley oak</name>
    <dbReference type="NCBI Taxonomy" id="97700"/>
    <lineage>
        <taxon>Eukaryota</taxon>
        <taxon>Viridiplantae</taxon>
        <taxon>Streptophyta</taxon>
        <taxon>Embryophyta</taxon>
        <taxon>Tracheophyta</taxon>
        <taxon>Spermatophyta</taxon>
        <taxon>Magnoliopsida</taxon>
        <taxon>eudicotyledons</taxon>
        <taxon>Gunneridae</taxon>
        <taxon>Pentapetalae</taxon>
        <taxon>rosids</taxon>
        <taxon>fabids</taxon>
        <taxon>Fagales</taxon>
        <taxon>Fagaceae</taxon>
        <taxon>Quercus</taxon>
    </lineage>
</organism>
<dbReference type="InParanoid" id="A0A7N2R0P1"/>
<dbReference type="AlphaFoldDB" id="A0A7N2R0P1"/>
<name>A0A7N2R0P1_QUELO</name>
<evidence type="ECO:0000259" key="1">
    <source>
        <dbReference type="Pfam" id="PF25884"/>
    </source>
</evidence>
<dbReference type="PANTHER" id="PTHR33976">
    <property type="entry name" value="OS07G0645000 PROTEIN"/>
    <property type="match status" value="1"/>
</dbReference>
<keyword evidence="3" id="KW-1185">Reference proteome</keyword>
<dbReference type="PANTHER" id="PTHR33976:SF2">
    <property type="entry name" value="GLYCOPROTEIN MEMBRANE GPI-ANCHORED"/>
    <property type="match status" value="1"/>
</dbReference>
<dbReference type="Pfam" id="PF25884">
    <property type="entry name" value="At5g19230"/>
    <property type="match status" value="1"/>
</dbReference>
<proteinExistence type="predicted"/>
<dbReference type="Proteomes" id="UP000594261">
    <property type="component" value="Chromosome 3"/>
</dbReference>
<evidence type="ECO:0000313" key="2">
    <source>
        <dbReference type="EnsemblPlants" id="QL03p006614:mrna"/>
    </source>
</evidence>
<dbReference type="EnsemblPlants" id="QL03p006614:mrna">
    <property type="protein sequence ID" value="QL03p006614:mrna"/>
    <property type="gene ID" value="QL03p006614"/>
</dbReference>
<protein>
    <recommendedName>
        <fullName evidence="1">Uncharacterized GPI-anchored protein At5g19230-like domain-containing protein</fullName>
    </recommendedName>
</protein>
<dbReference type="InterPro" id="IPR045285">
    <property type="entry name" value="At5g19230-like"/>
</dbReference>
<feature type="domain" description="Uncharacterized GPI-anchored protein At5g19230-like" evidence="1">
    <location>
        <begin position="58"/>
        <end position="186"/>
    </location>
</feature>
<reference evidence="2 3" key="1">
    <citation type="journal article" date="2016" name="G3 (Bethesda)">
        <title>First Draft Assembly and Annotation of the Genome of a California Endemic Oak Quercus lobata Nee (Fagaceae).</title>
        <authorList>
            <person name="Sork V.L."/>
            <person name="Fitz-Gibbon S.T."/>
            <person name="Puiu D."/>
            <person name="Crepeau M."/>
            <person name="Gugger P.F."/>
            <person name="Sherman R."/>
            <person name="Stevens K."/>
            <person name="Langley C.H."/>
            <person name="Pellegrini M."/>
            <person name="Salzberg S.L."/>
        </authorList>
    </citation>
    <scope>NUCLEOTIDE SEQUENCE [LARGE SCALE GENOMIC DNA]</scope>
    <source>
        <strain evidence="2 3">cv. SW786</strain>
    </source>
</reference>
<reference evidence="2" key="2">
    <citation type="submission" date="2021-01" db="UniProtKB">
        <authorList>
            <consortium name="EnsemblPlants"/>
        </authorList>
    </citation>
    <scope>IDENTIFICATION</scope>
</reference>
<dbReference type="Gramene" id="QL03p006614:mrna">
    <property type="protein sequence ID" value="QL03p006614:mrna"/>
    <property type="gene ID" value="QL03p006614"/>
</dbReference>
<evidence type="ECO:0000313" key="3">
    <source>
        <dbReference type="Proteomes" id="UP000594261"/>
    </source>
</evidence>
<accession>A0A7N2R0P1</accession>
<dbReference type="InterPro" id="IPR059083">
    <property type="entry name" value="At5g19230_dom"/>
</dbReference>
<sequence length="459" mass="50927">MRGELDKDDELPVFYLKAQLYRTLKSVTMAILKLSLVLLVLHVVQLQGNAMSDCEAKKNLFDEINGNRTPLHLANFTKNSNAACLANKIADQLKNVTCKNAFHYSSTPGTRPNITDFDKLLDGCDIKENHTVQGVILPVCVPEINLSLMTDNYTITTTSQYAKYLKDSNYTGIGIGSKDNWMVVVLSTNTSAGNFSDAASLIANFSMRNYLLHLRNVFVTISEISGPISISISEISHPIHPHPSPSLTLTHSPIHPHPHPHLTRSPIHPHPNLTHSPIHPHPFTLTDSSSPISISEASPLQKRSSIGVGGFSSVGVGADWMVRQEDYDQYGDFLQADSDFVEPFLSGSQNPSMPIQSLPEVEIVTSKRGANFSVDEDLLLIAAGLTLAWMLCMYIQASHEQDKEALRIKAEKLRLKTIREEGRIITMDTSGMNDKERLYFENLKDQILARQVGVDPRNM</sequence>
<dbReference type="EMBL" id="LRBV02000003">
    <property type="status" value="NOT_ANNOTATED_CDS"/>
    <property type="molecule type" value="Genomic_DNA"/>
</dbReference>